<gene>
    <name evidence="3" type="ORF">EI97DRAFT_471219</name>
</gene>
<keyword evidence="2" id="KW-1133">Transmembrane helix</keyword>
<evidence type="ECO:0000256" key="1">
    <source>
        <dbReference type="SAM" id="MobiDB-lite"/>
    </source>
</evidence>
<evidence type="ECO:0000256" key="2">
    <source>
        <dbReference type="SAM" id="Phobius"/>
    </source>
</evidence>
<dbReference type="Proteomes" id="UP000800097">
    <property type="component" value="Unassembled WGS sequence"/>
</dbReference>
<evidence type="ECO:0008006" key="5">
    <source>
        <dbReference type="Google" id="ProtNLM"/>
    </source>
</evidence>
<name>A0A6A6J5E8_WESOR</name>
<keyword evidence="2" id="KW-0472">Membrane</keyword>
<sequence length="286" mass="31634">MSEGAHLLPLPRWTVIVHSVQILVAILILALDAYGIHYIVYNALVFSLVTALLTLIICAYIIASTLSLHSLYNYWAVLALHILMVIFWVTDLGLVANLASLWSGRSDTYYYYYNKRDLVNLAKRDTTVGAYYGALAAGAFFGAVQFVLWVVSLVFVGMYIHRHRSGQEGNPEAANPAYTGVQQTAPVEQVQPQQPVYGQVPVPAPQQQMYPQQQPQPQYAQQPVYVQQPQQPQYAQYAPDPVSREHTVSPVSSAAGYTGAVPPNPNSSELAALPPNPNLPELDQRR</sequence>
<feature type="region of interest" description="Disordered" evidence="1">
    <location>
        <begin position="197"/>
        <end position="286"/>
    </location>
</feature>
<dbReference type="PANTHER" id="PTHR37451">
    <property type="entry name" value="MARVEL DOMAIN"/>
    <property type="match status" value="1"/>
</dbReference>
<dbReference type="GeneID" id="54554997"/>
<feature type="transmembrane region" description="Helical" evidence="2">
    <location>
        <begin position="38"/>
        <end position="62"/>
    </location>
</feature>
<keyword evidence="2" id="KW-0812">Transmembrane</keyword>
<protein>
    <recommendedName>
        <fullName evidence="5">MARVEL domain-containing protein</fullName>
    </recommendedName>
</protein>
<evidence type="ECO:0000313" key="4">
    <source>
        <dbReference type="Proteomes" id="UP000800097"/>
    </source>
</evidence>
<organism evidence="3 4">
    <name type="scientific">Westerdykella ornata</name>
    <dbReference type="NCBI Taxonomy" id="318751"/>
    <lineage>
        <taxon>Eukaryota</taxon>
        <taxon>Fungi</taxon>
        <taxon>Dikarya</taxon>
        <taxon>Ascomycota</taxon>
        <taxon>Pezizomycotina</taxon>
        <taxon>Dothideomycetes</taxon>
        <taxon>Pleosporomycetidae</taxon>
        <taxon>Pleosporales</taxon>
        <taxon>Sporormiaceae</taxon>
        <taxon>Westerdykella</taxon>
    </lineage>
</organism>
<feature type="compositionally biased region" description="Low complexity" evidence="1">
    <location>
        <begin position="197"/>
        <end position="241"/>
    </location>
</feature>
<evidence type="ECO:0000313" key="3">
    <source>
        <dbReference type="EMBL" id="KAF2271444.1"/>
    </source>
</evidence>
<dbReference type="PANTHER" id="PTHR37451:SF4">
    <property type="entry name" value="MARVEL DOMAIN-CONTAINING PROTEIN"/>
    <property type="match status" value="1"/>
</dbReference>
<accession>A0A6A6J5E8</accession>
<dbReference type="OrthoDB" id="5325022at2759"/>
<dbReference type="RefSeq" id="XP_033648983.1">
    <property type="nucleotide sequence ID" value="XM_033801822.1"/>
</dbReference>
<dbReference type="EMBL" id="ML986542">
    <property type="protein sequence ID" value="KAF2271444.1"/>
    <property type="molecule type" value="Genomic_DNA"/>
</dbReference>
<reference evidence="3" key="1">
    <citation type="journal article" date="2020" name="Stud. Mycol.">
        <title>101 Dothideomycetes genomes: a test case for predicting lifestyles and emergence of pathogens.</title>
        <authorList>
            <person name="Haridas S."/>
            <person name="Albert R."/>
            <person name="Binder M."/>
            <person name="Bloem J."/>
            <person name="Labutti K."/>
            <person name="Salamov A."/>
            <person name="Andreopoulos B."/>
            <person name="Baker S."/>
            <person name="Barry K."/>
            <person name="Bills G."/>
            <person name="Bluhm B."/>
            <person name="Cannon C."/>
            <person name="Castanera R."/>
            <person name="Culley D."/>
            <person name="Daum C."/>
            <person name="Ezra D."/>
            <person name="Gonzalez J."/>
            <person name="Henrissat B."/>
            <person name="Kuo A."/>
            <person name="Liang C."/>
            <person name="Lipzen A."/>
            <person name="Lutzoni F."/>
            <person name="Magnuson J."/>
            <person name="Mondo S."/>
            <person name="Nolan M."/>
            <person name="Ohm R."/>
            <person name="Pangilinan J."/>
            <person name="Park H.-J."/>
            <person name="Ramirez L."/>
            <person name="Alfaro M."/>
            <person name="Sun H."/>
            <person name="Tritt A."/>
            <person name="Yoshinaga Y."/>
            <person name="Zwiers L.-H."/>
            <person name="Turgeon B."/>
            <person name="Goodwin S."/>
            <person name="Spatafora J."/>
            <person name="Crous P."/>
            <person name="Grigoriev I."/>
        </authorList>
    </citation>
    <scope>NUCLEOTIDE SEQUENCE</scope>
    <source>
        <strain evidence="3">CBS 379.55</strain>
    </source>
</reference>
<dbReference type="AlphaFoldDB" id="A0A6A6J5E8"/>
<proteinExistence type="predicted"/>
<keyword evidence="4" id="KW-1185">Reference proteome</keyword>
<feature type="transmembrane region" description="Helical" evidence="2">
    <location>
        <begin position="130"/>
        <end position="160"/>
    </location>
</feature>
<feature type="transmembrane region" description="Helical" evidence="2">
    <location>
        <begin position="12"/>
        <end position="31"/>
    </location>
</feature>
<feature type="transmembrane region" description="Helical" evidence="2">
    <location>
        <begin position="74"/>
        <end position="96"/>
    </location>
</feature>